<sequence length="615" mass="69815">MHTASQSSRTAKTLVAHARALARQDSDERERFQSTDAGLGNASPVGPAAEQHGILDLVVDEMCSTEATYVKNLVTLVESFVKPLQEAKHPMMTNSAVAVFFNTLQELVKLNSTFLEELMQVTLQREHGQNSTERIVVLFNQYIPLFTSFYSEYAKYFDDFTPLLNEYKTQSKGFSTLLDVPTAQCQRKGGSNQTFESLLILPIQRIPRYNLLLQRVVKHTREDHPDLASLKLTVQAMGEAAQRMDETLRQKEKTEEVLRIQAQFAGQVSLFALNRHCVRSGMLVKVWLPSIPCMTILEGDNTMSSAQKSFVLFAPTVQDKQAWVSTIGRLITETQAKDSTTAVDSAPAAVWIPDSVSEECSQCRKAFRLLLRRHHCRRCGFVVCGLCSEHRSILFDNDMRPVRVCNKCNRVLDLVKQSALTWLGCLIEFKKRTLLRRDRKNKWSEYEFDIKGGVLRQYHGGAVIQTLNLAGAIVSDRFVSMLAEIQLPMNATTLHQLRTFLNMPIERIPKYSLYLAELKPWTSEAHMDYKPLMSAIAAIHRVVQIIRDTVEARESTRKLRQVEFKYGLPPDKDRQFVKEGLLRKVCRNSVKVYHIVLFTNGKSSAISNGMMDNLS</sequence>
<evidence type="ECO:0000256" key="8">
    <source>
        <dbReference type="SAM" id="MobiDB-lite"/>
    </source>
</evidence>
<dbReference type="Gene3D" id="3.30.40.10">
    <property type="entry name" value="Zinc/RING finger domain, C3HC4 (zinc finger)"/>
    <property type="match status" value="1"/>
</dbReference>
<dbReference type="SUPFAM" id="SSF57903">
    <property type="entry name" value="FYVE/PHD zinc finger"/>
    <property type="match status" value="1"/>
</dbReference>
<dbReference type="InterPro" id="IPR035899">
    <property type="entry name" value="DBL_dom_sf"/>
</dbReference>
<keyword evidence="5 7" id="KW-0863">Zinc-finger</keyword>
<dbReference type="PROSITE" id="PS50178">
    <property type="entry name" value="ZF_FYVE"/>
    <property type="match status" value="1"/>
</dbReference>
<dbReference type="Pfam" id="PF01363">
    <property type="entry name" value="FYVE"/>
    <property type="match status" value="1"/>
</dbReference>
<dbReference type="CDD" id="cd00160">
    <property type="entry name" value="RhoGEF"/>
    <property type="match status" value="1"/>
</dbReference>
<evidence type="ECO:0000313" key="12">
    <source>
        <dbReference type="Proteomes" id="UP000285060"/>
    </source>
</evidence>
<evidence type="ECO:0000256" key="6">
    <source>
        <dbReference type="ARBA" id="ARBA00022833"/>
    </source>
</evidence>
<dbReference type="VEuPathDB" id="FungiDB:H310_00850"/>
<organism evidence="11 12">
    <name type="scientific">Aphanomyces invadans</name>
    <dbReference type="NCBI Taxonomy" id="157072"/>
    <lineage>
        <taxon>Eukaryota</taxon>
        <taxon>Sar</taxon>
        <taxon>Stramenopiles</taxon>
        <taxon>Oomycota</taxon>
        <taxon>Saprolegniomycetes</taxon>
        <taxon>Saprolegniales</taxon>
        <taxon>Verrucalvaceae</taxon>
        <taxon>Aphanomyces</taxon>
    </lineage>
</organism>
<feature type="domain" description="FYVE-type" evidence="10">
    <location>
        <begin position="354"/>
        <end position="413"/>
    </location>
</feature>
<evidence type="ECO:0000259" key="10">
    <source>
        <dbReference type="PROSITE" id="PS50178"/>
    </source>
</evidence>
<feature type="region of interest" description="Disordered" evidence="8">
    <location>
        <begin position="20"/>
        <end position="45"/>
    </location>
</feature>
<feature type="domain" description="DH" evidence="9">
    <location>
        <begin position="497"/>
        <end position="549"/>
    </location>
</feature>
<dbReference type="GO" id="GO:0005737">
    <property type="term" value="C:cytoplasm"/>
    <property type="evidence" value="ECO:0007669"/>
    <property type="project" value="UniProtKB-SubCell"/>
</dbReference>
<dbReference type="PROSITE" id="PS00741">
    <property type="entry name" value="DH_1"/>
    <property type="match status" value="1"/>
</dbReference>
<evidence type="ECO:0000256" key="3">
    <source>
        <dbReference type="ARBA" id="ARBA00022658"/>
    </source>
</evidence>
<keyword evidence="12" id="KW-1185">Reference proteome</keyword>
<dbReference type="Gene3D" id="2.30.29.30">
    <property type="entry name" value="Pleckstrin-homology domain (PH domain)/Phosphotyrosine-binding domain (PTB)"/>
    <property type="match status" value="1"/>
</dbReference>
<evidence type="ECO:0000259" key="9">
    <source>
        <dbReference type="PROSITE" id="PS50010"/>
    </source>
</evidence>
<feature type="compositionally biased region" description="Basic and acidic residues" evidence="8">
    <location>
        <begin position="22"/>
        <end position="33"/>
    </location>
</feature>
<keyword evidence="3" id="KW-0344">Guanine-nucleotide releasing factor</keyword>
<dbReference type="InterPro" id="IPR011993">
    <property type="entry name" value="PH-like_dom_sf"/>
</dbReference>
<keyword evidence="4" id="KW-0479">Metal-binding</keyword>
<evidence type="ECO:0000313" key="11">
    <source>
        <dbReference type="EMBL" id="RHY33148.1"/>
    </source>
</evidence>
<dbReference type="AlphaFoldDB" id="A0A418B4W1"/>
<dbReference type="Gene3D" id="1.20.900.10">
    <property type="entry name" value="Dbl homology (DH) domain"/>
    <property type="match status" value="2"/>
</dbReference>
<evidence type="ECO:0000256" key="1">
    <source>
        <dbReference type="ARBA" id="ARBA00004496"/>
    </source>
</evidence>
<keyword evidence="2" id="KW-0963">Cytoplasm</keyword>
<dbReference type="InterPro" id="IPR011011">
    <property type="entry name" value="Znf_FYVE_PHD"/>
</dbReference>
<dbReference type="InterPro" id="IPR000219">
    <property type="entry name" value="DH_dom"/>
</dbReference>
<evidence type="ECO:0000256" key="4">
    <source>
        <dbReference type="ARBA" id="ARBA00022723"/>
    </source>
</evidence>
<protein>
    <submittedName>
        <fullName evidence="11">Uncharacterized protein</fullName>
    </submittedName>
</protein>
<dbReference type="PANTHER" id="PTHR12673">
    <property type="entry name" value="FACIOGENITAL DYSPLASIA PROTEIN"/>
    <property type="match status" value="1"/>
</dbReference>
<dbReference type="GO" id="GO:0035556">
    <property type="term" value="P:intracellular signal transduction"/>
    <property type="evidence" value="ECO:0007669"/>
    <property type="project" value="InterPro"/>
</dbReference>
<name>A0A418B4W1_9STRA</name>
<dbReference type="SMART" id="SM00325">
    <property type="entry name" value="RhoGEF"/>
    <property type="match status" value="1"/>
</dbReference>
<comment type="subcellular location">
    <subcellularLocation>
        <location evidence="1">Cytoplasm</location>
    </subcellularLocation>
</comment>
<dbReference type="GO" id="GO:0008270">
    <property type="term" value="F:zinc ion binding"/>
    <property type="evidence" value="ECO:0007669"/>
    <property type="project" value="UniProtKB-KW"/>
</dbReference>
<gene>
    <name evidence="11" type="ORF">DYB32_001817</name>
</gene>
<evidence type="ECO:0000256" key="2">
    <source>
        <dbReference type="ARBA" id="ARBA00022490"/>
    </source>
</evidence>
<reference evidence="11 12" key="1">
    <citation type="submission" date="2018-08" db="EMBL/GenBank/DDBJ databases">
        <title>Aphanomyces genome sequencing and annotation.</title>
        <authorList>
            <person name="Minardi D."/>
            <person name="Oidtmann B."/>
            <person name="Van Der Giezen M."/>
            <person name="Studholme D.J."/>
        </authorList>
    </citation>
    <scope>NUCLEOTIDE SEQUENCE [LARGE SCALE GENOMIC DNA]</scope>
    <source>
        <strain evidence="11 12">NJM0002</strain>
    </source>
</reference>
<keyword evidence="6" id="KW-0862">Zinc</keyword>
<evidence type="ECO:0000256" key="7">
    <source>
        <dbReference type="PROSITE-ProRule" id="PRU00091"/>
    </source>
</evidence>
<dbReference type="SUPFAM" id="SSF48065">
    <property type="entry name" value="DBL homology domain (DH-domain)"/>
    <property type="match status" value="2"/>
</dbReference>
<dbReference type="InterPro" id="IPR000306">
    <property type="entry name" value="Znf_FYVE"/>
</dbReference>
<feature type="domain" description="DH" evidence="9">
    <location>
        <begin position="54"/>
        <end position="247"/>
    </location>
</feature>
<dbReference type="InterPro" id="IPR001331">
    <property type="entry name" value="GDS_CDC24_CS"/>
</dbReference>
<evidence type="ECO:0000256" key="5">
    <source>
        <dbReference type="ARBA" id="ARBA00022771"/>
    </source>
</evidence>
<dbReference type="InterPro" id="IPR013083">
    <property type="entry name" value="Znf_RING/FYVE/PHD"/>
</dbReference>
<accession>A0A418B4W1</accession>
<dbReference type="EMBL" id="QUSY01000090">
    <property type="protein sequence ID" value="RHY33148.1"/>
    <property type="molecule type" value="Genomic_DNA"/>
</dbReference>
<dbReference type="GO" id="GO:0005085">
    <property type="term" value="F:guanyl-nucleotide exchange factor activity"/>
    <property type="evidence" value="ECO:0007669"/>
    <property type="project" value="UniProtKB-KW"/>
</dbReference>
<dbReference type="SMART" id="SM00064">
    <property type="entry name" value="FYVE"/>
    <property type="match status" value="1"/>
</dbReference>
<comment type="caution">
    <text evidence="11">The sequence shown here is derived from an EMBL/GenBank/DDBJ whole genome shotgun (WGS) entry which is preliminary data.</text>
</comment>
<dbReference type="InterPro" id="IPR017455">
    <property type="entry name" value="Znf_FYVE-rel"/>
</dbReference>
<dbReference type="PROSITE" id="PS50010">
    <property type="entry name" value="DH_2"/>
    <property type="match status" value="2"/>
</dbReference>
<dbReference type="PANTHER" id="PTHR12673:SF159">
    <property type="entry name" value="LD03170P"/>
    <property type="match status" value="1"/>
</dbReference>
<dbReference type="Pfam" id="PF00621">
    <property type="entry name" value="RhoGEF"/>
    <property type="match status" value="2"/>
</dbReference>
<dbReference type="Proteomes" id="UP000285060">
    <property type="component" value="Unassembled WGS sequence"/>
</dbReference>
<proteinExistence type="predicted"/>
<dbReference type="InterPro" id="IPR051092">
    <property type="entry name" value="FYVE_RhoGEF_PH"/>
</dbReference>